<dbReference type="Proteomes" id="UP000306102">
    <property type="component" value="Unassembled WGS sequence"/>
</dbReference>
<reference evidence="3 4" key="1">
    <citation type="journal article" date="2018" name="Proc. Natl. Acad. Sci. U.S.A.">
        <title>Draft genome sequence of Camellia sinensis var. sinensis provides insights into the evolution of the tea genome and tea quality.</title>
        <authorList>
            <person name="Wei C."/>
            <person name="Yang H."/>
            <person name="Wang S."/>
            <person name="Zhao J."/>
            <person name="Liu C."/>
            <person name="Gao L."/>
            <person name="Xia E."/>
            <person name="Lu Y."/>
            <person name="Tai Y."/>
            <person name="She G."/>
            <person name="Sun J."/>
            <person name="Cao H."/>
            <person name="Tong W."/>
            <person name="Gao Q."/>
            <person name="Li Y."/>
            <person name="Deng W."/>
            <person name="Jiang X."/>
            <person name="Wang W."/>
            <person name="Chen Q."/>
            <person name="Zhang S."/>
            <person name="Li H."/>
            <person name="Wu J."/>
            <person name="Wang P."/>
            <person name="Li P."/>
            <person name="Shi C."/>
            <person name="Zheng F."/>
            <person name="Jian J."/>
            <person name="Huang B."/>
            <person name="Shan D."/>
            <person name="Shi M."/>
            <person name="Fang C."/>
            <person name="Yue Y."/>
            <person name="Li F."/>
            <person name="Li D."/>
            <person name="Wei S."/>
            <person name="Han B."/>
            <person name="Jiang C."/>
            <person name="Yin Y."/>
            <person name="Xia T."/>
            <person name="Zhang Z."/>
            <person name="Bennetzen J.L."/>
            <person name="Zhao S."/>
            <person name="Wan X."/>
        </authorList>
    </citation>
    <scope>NUCLEOTIDE SEQUENCE [LARGE SCALE GENOMIC DNA]</scope>
    <source>
        <strain evidence="4">cv. Shuchazao</strain>
        <tissue evidence="3">Leaf</tissue>
    </source>
</reference>
<evidence type="ECO:0000256" key="1">
    <source>
        <dbReference type="SAM" id="MobiDB-lite"/>
    </source>
</evidence>
<keyword evidence="2" id="KW-1133">Transmembrane helix</keyword>
<feature type="transmembrane region" description="Helical" evidence="2">
    <location>
        <begin position="99"/>
        <end position="117"/>
    </location>
</feature>
<protein>
    <submittedName>
        <fullName evidence="3">Uncharacterized protein</fullName>
    </submittedName>
</protein>
<gene>
    <name evidence="3" type="ORF">TEA_026123</name>
</gene>
<organism evidence="3 4">
    <name type="scientific">Camellia sinensis var. sinensis</name>
    <name type="common">China tea</name>
    <dbReference type="NCBI Taxonomy" id="542762"/>
    <lineage>
        <taxon>Eukaryota</taxon>
        <taxon>Viridiplantae</taxon>
        <taxon>Streptophyta</taxon>
        <taxon>Embryophyta</taxon>
        <taxon>Tracheophyta</taxon>
        <taxon>Spermatophyta</taxon>
        <taxon>Magnoliopsida</taxon>
        <taxon>eudicotyledons</taxon>
        <taxon>Gunneridae</taxon>
        <taxon>Pentapetalae</taxon>
        <taxon>asterids</taxon>
        <taxon>Ericales</taxon>
        <taxon>Theaceae</taxon>
        <taxon>Camellia</taxon>
    </lineage>
</organism>
<dbReference type="PANTHER" id="PTHR33646">
    <property type="entry name" value="GB|AAF00631.1"/>
    <property type="match status" value="1"/>
</dbReference>
<keyword evidence="2" id="KW-0812">Transmembrane</keyword>
<dbReference type="PANTHER" id="PTHR33646:SF6">
    <property type="entry name" value="TRANSMEMBRANE PROTEIN"/>
    <property type="match status" value="1"/>
</dbReference>
<dbReference type="AlphaFoldDB" id="A0A4S4ECP5"/>
<proteinExistence type="predicted"/>
<dbReference type="EMBL" id="SDRB02005566">
    <property type="protein sequence ID" value="THG14049.1"/>
    <property type="molecule type" value="Genomic_DNA"/>
</dbReference>
<comment type="caution">
    <text evidence="3">The sequence shown here is derived from an EMBL/GenBank/DDBJ whole genome shotgun (WGS) entry which is preliminary data.</text>
</comment>
<keyword evidence="4" id="KW-1185">Reference proteome</keyword>
<evidence type="ECO:0000313" key="3">
    <source>
        <dbReference type="EMBL" id="THG14049.1"/>
    </source>
</evidence>
<evidence type="ECO:0000256" key="2">
    <source>
        <dbReference type="SAM" id="Phobius"/>
    </source>
</evidence>
<name>A0A4S4ECP5_CAMSN</name>
<sequence>MEFGDFDHNTEMGIGDISMEFGDFDHNTEMGIGDNANSPERSELLGEEKGQDGEADGDVASSGEESVAIGSVKPSEEGKRVVVWWKVPLEFSKYFACRANPAWTISVAAAVMGFVILGRRLGIYVILIGRFFFIDSSTLSTRIGPHKVSQFMSRAARLNEAFSVVKQVPVMRPTLPAAGVTA</sequence>
<accession>A0A4S4ECP5</accession>
<evidence type="ECO:0000313" key="4">
    <source>
        <dbReference type="Proteomes" id="UP000306102"/>
    </source>
</evidence>
<feature type="compositionally biased region" description="Basic and acidic residues" evidence="1">
    <location>
        <begin position="40"/>
        <end position="52"/>
    </location>
</feature>
<keyword evidence="2" id="KW-0472">Membrane</keyword>
<dbReference type="InterPro" id="IPR045883">
    <property type="entry name" value="At4g13530-like"/>
</dbReference>
<feature type="region of interest" description="Disordered" evidence="1">
    <location>
        <begin position="26"/>
        <end position="71"/>
    </location>
</feature>